<gene>
    <name evidence="2" type="ORF">BaRGS_00036877</name>
</gene>
<dbReference type="Proteomes" id="UP001519460">
    <property type="component" value="Unassembled WGS sequence"/>
</dbReference>
<reference evidence="2 3" key="1">
    <citation type="journal article" date="2023" name="Sci. Data">
        <title>Genome assembly of the Korean intertidal mud-creeper Batillaria attramentaria.</title>
        <authorList>
            <person name="Patra A.K."/>
            <person name="Ho P.T."/>
            <person name="Jun S."/>
            <person name="Lee S.J."/>
            <person name="Kim Y."/>
            <person name="Won Y.J."/>
        </authorList>
    </citation>
    <scope>NUCLEOTIDE SEQUENCE [LARGE SCALE GENOMIC DNA]</scope>
    <source>
        <strain evidence="2">Wonlab-2016</strain>
    </source>
</reference>
<comment type="caution">
    <text evidence="2">The sequence shown here is derived from an EMBL/GenBank/DDBJ whole genome shotgun (WGS) entry which is preliminary data.</text>
</comment>
<name>A0ABD0JAS0_9CAEN</name>
<keyword evidence="3" id="KW-1185">Reference proteome</keyword>
<accession>A0ABD0JAS0</accession>
<feature type="compositionally biased region" description="Polar residues" evidence="1">
    <location>
        <begin position="9"/>
        <end position="29"/>
    </location>
</feature>
<protein>
    <submittedName>
        <fullName evidence="2">Uncharacterized protein</fullName>
    </submittedName>
</protein>
<feature type="region of interest" description="Disordered" evidence="1">
    <location>
        <begin position="1"/>
        <end position="32"/>
    </location>
</feature>
<evidence type="ECO:0000313" key="2">
    <source>
        <dbReference type="EMBL" id="KAK7467902.1"/>
    </source>
</evidence>
<organism evidence="2 3">
    <name type="scientific">Batillaria attramentaria</name>
    <dbReference type="NCBI Taxonomy" id="370345"/>
    <lineage>
        <taxon>Eukaryota</taxon>
        <taxon>Metazoa</taxon>
        <taxon>Spiralia</taxon>
        <taxon>Lophotrochozoa</taxon>
        <taxon>Mollusca</taxon>
        <taxon>Gastropoda</taxon>
        <taxon>Caenogastropoda</taxon>
        <taxon>Sorbeoconcha</taxon>
        <taxon>Cerithioidea</taxon>
        <taxon>Batillariidae</taxon>
        <taxon>Batillaria</taxon>
    </lineage>
</organism>
<sequence>MTDIEEQQDTQAQASSNGTEASGYAAQTSLDDKHNKEDIEFVEKLMDGWGGHKFFLSPAELDIEEKKYQKWRGSVEFLDTPSDNDVCCETNNKLRPECGRMRDVEGREWYVVCPKMKDGKRYSQYADVGTCV</sequence>
<evidence type="ECO:0000256" key="1">
    <source>
        <dbReference type="SAM" id="MobiDB-lite"/>
    </source>
</evidence>
<dbReference type="EMBL" id="JACVVK020000533">
    <property type="protein sequence ID" value="KAK7467902.1"/>
    <property type="molecule type" value="Genomic_DNA"/>
</dbReference>
<feature type="non-terminal residue" evidence="2">
    <location>
        <position position="132"/>
    </location>
</feature>
<evidence type="ECO:0000313" key="3">
    <source>
        <dbReference type="Proteomes" id="UP001519460"/>
    </source>
</evidence>
<proteinExistence type="predicted"/>
<dbReference type="AlphaFoldDB" id="A0ABD0JAS0"/>